<keyword evidence="3" id="KW-1185">Reference proteome</keyword>
<dbReference type="EMBL" id="KZ993517">
    <property type="protein sequence ID" value="RKP04702.1"/>
    <property type="molecule type" value="Genomic_DNA"/>
</dbReference>
<dbReference type="GO" id="GO:0004674">
    <property type="term" value="F:protein serine/threonine kinase activity"/>
    <property type="evidence" value="ECO:0007669"/>
    <property type="project" value="TreeGrafter"/>
</dbReference>
<dbReference type="GO" id="GO:0044773">
    <property type="term" value="P:mitotic DNA damage checkpoint signaling"/>
    <property type="evidence" value="ECO:0007669"/>
    <property type="project" value="TreeGrafter"/>
</dbReference>
<dbReference type="Pfam" id="PF00069">
    <property type="entry name" value="Pkinase"/>
    <property type="match status" value="1"/>
</dbReference>
<reference evidence="3" key="1">
    <citation type="journal article" date="2018" name="Nat. Microbiol.">
        <title>Leveraging single-cell genomics to expand the fungal tree of life.</title>
        <authorList>
            <person name="Ahrendt S.R."/>
            <person name="Quandt C.A."/>
            <person name="Ciobanu D."/>
            <person name="Clum A."/>
            <person name="Salamov A."/>
            <person name="Andreopoulos B."/>
            <person name="Cheng J.F."/>
            <person name="Woyke T."/>
            <person name="Pelin A."/>
            <person name="Henrissat B."/>
            <person name="Reynolds N.K."/>
            <person name="Benny G.L."/>
            <person name="Smith M.E."/>
            <person name="James T.Y."/>
            <person name="Grigoriev I.V."/>
        </authorList>
    </citation>
    <scope>NUCLEOTIDE SEQUENCE [LARGE SCALE GENOMIC DNA]</scope>
    <source>
        <strain evidence="3">RSA 1356</strain>
    </source>
</reference>
<name>A0A4P9XGG3_9FUNG</name>
<dbReference type="GO" id="GO:0005634">
    <property type="term" value="C:nucleus"/>
    <property type="evidence" value="ECO:0007669"/>
    <property type="project" value="TreeGrafter"/>
</dbReference>
<sequence>MAAVLWLGSLSNATPPQTSVMPSLAIAPVRMNPPTHLPAALRRKKYSTALEQMSARPKPYDRSSQEAPKVVIEKEYPYGETKSYTASVRFNDRPGFLKCTSNKLLYTVELYALNTIHANNPIQYGMPANTKDLFVKLLNSGRPRKNLHCIIFERINGISLKRFVSVLTTPQKDNILPRIFADVIKGLKYIHRLGWVHGDIKPDNIIISRNPDGTPKVTIIDFDMAQKVGNDLRLTFGGTSGYKAPEEYLKKPVNQYKRESWTVGATIYAALMGSPPYGFSYDPELRDLSPWEKSDLESVMKQIAQTGVHARTFFSPSKNTLLLSLMASLMACKADERVTINSSDTMLESQLIASGKMPASMDRIWAKLNGKYDMKL</sequence>
<dbReference type="SMART" id="SM00220">
    <property type="entry name" value="S_TKc"/>
    <property type="match status" value="1"/>
</dbReference>
<proteinExistence type="predicted"/>
<dbReference type="Proteomes" id="UP000271241">
    <property type="component" value="Unassembled WGS sequence"/>
</dbReference>
<evidence type="ECO:0000313" key="3">
    <source>
        <dbReference type="Proteomes" id="UP000271241"/>
    </source>
</evidence>
<organism evidence="2 3">
    <name type="scientific">Thamnocephalis sphaerospora</name>
    <dbReference type="NCBI Taxonomy" id="78915"/>
    <lineage>
        <taxon>Eukaryota</taxon>
        <taxon>Fungi</taxon>
        <taxon>Fungi incertae sedis</taxon>
        <taxon>Zoopagomycota</taxon>
        <taxon>Zoopagomycotina</taxon>
        <taxon>Zoopagomycetes</taxon>
        <taxon>Zoopagales</taxon>
        <taxon>Sigmoideomycetaceae</taxon>
        <taxon>Thamnocephalis</taxon>
    </lineage>
</organism>
<keyword evidence="2" id="KW-0808">Transferase</keyword>
<protein>
    <submittedName>
        <fullName evidence="2">Kinase-like domain-containing protein</fullName>
    </submittedName>
</protein>
<feature type="domain" description="Protein kinase" evidence="1">
    <location>
        <begin position="35"/>
        <end position="352"/>
    </location>
</feature>
<dbReference type="InterPro" id="IPR011009">
    <property type="entry name" value="Kinase-like_dom_sf"/>
</dbReference>
<gene>
    <name evidence="2" type="ORF">THASP1DRAFT_33498</name>
</gene>
<dbReference type="Gene3D" id="1.10.510.10">
    <property type="entry name" value="Transferase(Phosphotransferase) domain 1"/>
    <property type="match status" value="1"/>
</dbReference>
<dbReference type="PROSITE" id="PS50011">
    <property type="entry name" value="PROTEIN_KINASE_DOM"/>
    <property type="match status" value="1"/>
</dbReference>
<dbReference type="PANTHER" id="PTHR44167">
    <property type="entry name" value="OVARIAN-SPECIFIC SERINE/THREONINE-PROTEIN KINASE LOK-RELATED"/>
    <property type="match status" value="1"/>
</dbReference>
<dbReference type="SUPFAM" id="SSF56112">
    <property type="entry name" value="Protein kinase-like (PK-like)"/>
    <property type="match status" value="1"/>
</dbReference>
<evidence type="ECO:0000313" key="2">
    <source>
        <dbReference type="EMBL" id="RKP04702.1"/>
    </source>
</evidence>
<dbReference type="AlphaFoldDB" id="A0A4P9XGG3"/>
<dbReference type="GO" id="GO:0005524">
    <property type="term" value="F:ATP binding"/>
    <property type="evidence" value="ECO:0007669"/>
    <property type="project" value="InterPro"/>
</dbReference>
<dbReference type="PANTHER" id="PTHR44167:SF24">
    <property type="entry name" value="SERINE_THREONINE-PROTEIN KINASE CHK2"/>
    <property type="match status" value="1"/>
</dbReference>
<evidence type="ECO:0000259" key="1">
    <source>
        <dbReference type="PROSITE" id="PS50011"/>
    </source>
</evidence>
<keyword evidence="2" id="KW-0418">Kinase</keyword>
<dbReference type="OrthoDB" id="626167at2759"/>
<accession>A0A4P9XGG3</accession>
<dbReference type="InterPro" id="IPR000719">
    <property type="entry name" value="Prot_kinase_dom"/>
</dbReference>